<keyword evidence="3" id="KW-1185">Reference proteome</keyword>
<evidence type="ECO:0000313" key="3">
    <source>
        <dbReference type="Proteomes" id="UP000822688"/>
    </source>
</evidence>
<organism evidence="2 3">
    <name type="scientific">Ceratodon purpureus</name>
    <name type="common">Fire moss</name>
    <name type="synonym">Dicranum purpureum</name>
    <dbReference type="NCBI Taxonomy" id="3225"/>
    <lineage>
        <taxon>Eukaryota</taxon>
        <taxon>Viridiplantae</taxon>
        <taxon>Streptophyta</taxon>
        <taxon>Embryophyta</taxon>
        <taxon>Bryophyta</taxon>
        <taxon>Bryophytina</taxon>
        <taxon>Bryopsida</taxon>
        <taxon>Dicranidae</taxon>
        <taxon>Pseudoditrichales</taxon>
        <taxon>Ditrichaceae</taxon>
        <taxon>Ceratodon</taxon>
    </lineage>
</organism>
<dbReference type="EMBL" id="CM026433">
    <property type="protein sequence ID" value="KAG0553841.1"/>
    <property type="molecule type" value="Genomic_DNA"/>
</dbReference>
<accession>A0A8T0G4N6</accession>
<dbReference type="Pfam" id="PF06101">
    <property type="entry name" value="Vps62"/>
    <property type="match status" value="1"/>
</dbReference>
<comment type="caution">
    <text evidence="2">The sequence shown here is derived from an EMBL/GenBank/DDBJ whole genome shotgun (WGS) entry which is preliminary data.</text>
</comment>
<dbReference type="InterPro" id="IPR009291">
    <property type="entry name" value="Vps62"/>
</dbReference>
<dbReference type="PANTHER" id="PTHR48174:SF5">
    <property type="entry name" value="VACUOLAR PROTEIN SORTING-ASSOCIATED PROTEIN 62"/>
    <property type="match status" value="1"/>
</dbReference>
<reference evidence="2" key="1">
    <citation type="submission" date="2020-06" db="EMBL/GenBank/DDBJ databases">
        <title>WGS assembly of Ceratodon purpureus strain R40.</title>
        <authorList>
            <person name="Carey S.B."/>
            <person name="Jenkins J."/>
            <person name="Shu S."/>
            <person name="Lovell J.T."/>
            <person name="Sreedasyam A."/>
            <person name="Maumus F."/>
            <person name="Tiley G.P."/>
            <person name="Fernandez-Pozo N."/>
            <person name="Barry K."/>
            <person name="Chen C."/>
            <person name="Wang M."/>
            <person name="Lipzen A."/>
            <person name="Daum C."/>
            <person name="Saski C.A."/>
            <person name="Payton A.C."/>
            <person name="Mcbreen J.C."/>
            <person name="Conrad R.E."/>
            <person name="Kollar L.M."/>
            <person name="Olsson S."/>
            <person name="Huttunen S."/>
            <person name="Landis J.B."/>
            <person name="Wickett N.J."/>
            <person name="Johnson M.G."/>
            <person name="Rensing S.A."/>
            <person name="Grimwood J."/>
            <person name="Schmutz J."/>
            <person name="Mcdaniel S.F."/>
        </authorList>
    </citation>
    <scope>NUCLEOTIDE SEQUENCE</scope>
    <source>
        <strain evidence="2">R40</strain>
    </source>
</reference>
<dbReference type="AlphaFoldDB" id="A0A8T0G4N6"/>
<feature type="chain" id="PRO_5035915959" description="Vacuolar protein sorting-associated protein TDA6" evidence="1">
    <location>
        <begin position="33"/>
        <end position="352"/>
    </location>
</feature>
<dbReference type="PANTHER" id="PTHR48174">
    <property type="entry name" value="DUF946 FAMILY PROTEIN"/>
    <property type="match status" value="1"/>
</dbReference>
<keyword evidence="1" id="KW-0732">Signal</keyword>
<evidence type="ECO:0000256" key="1">
    <source>
        <dbReference type="SAM" id="SignalP"/>
    </source>
</evidence>
<gene>
    <name evidence="2" type="ORF">KC19_12G043100</name>
</gene>
<proteinExistence type="predicted"/>
<evidence type="ECO:0000313" key="2">
    <source>
        <dbReference type="EMBL" id="KAG0553841.1"/>
    </source>
</evidence>
<name>A0A8T0G4N6_CERPU</name>
<protein>
    <recommendedName>
        <fullName evidence="4">Vacuolar protein sorting-associated protein TDA6</fullName>
    </recommendedName>
</protein>
<evidence type="ECO:0008006" key="4">
    <source>
        <dbReference type="Google" id="ProtNLM"/>
    </source>
</evidence>
<feature type="signal peptide" evidence="1">
    <location>
        <begin position="1"/>
        <end position="32"/>
    </location>
</feature>
<sequence>MGAASRMSCGGRLTSLLLVSSALLAIVSLSAALSIDDIASGACPGSGPTDARLECLTIAYAPLLKFDSRETFFPSGVDDFLPYMKLINQDGSDILNQPQPLTSSNLAYKSAQPLTTYLTTIKPLGENQIDERFMRGRKPTAQSPVPIYTSIVRKQADVYYDFVYYAFYPYNQGKLVGVQRFGNHVGDWEHVTLRISFKNSTNPRLVQAYSSQHSGGDCLTPSNLTFVADTAHPILYVAQGSHGTYNKPGRTVYAMLLPTTTGIDGTELADDHDGGSTVEWATWNDVVVRVEGQPLASDYTFWGYNGRWGNREGPTMVLGFHVLENGPDYPASHTVQFQLDNTAFEDCEPSNS</sequence>
<dbReference type="Proteomes" id="UP000822688">
    <property type="component" value="Chromosome 12"/>
</dbReference>